<keyword evidence="7" id="KW-1015">Disulfide bond</keyword>
<name>A0A8B6DCI5_MYTGA</name>
<evidence type="ECO:0000256" key="4">
    <source>
        <dbReference type="ARBA" id="ARBA00022989"/>
    </source>
</evidence>
<evidence type="ECO:0000313" key="10">
    <source>
        <dbReference type="Proteomes" id="UP000596742"/>
    </source>
</evidence>
<feature type="disulfide bond" evidence="7">
    <location>
        <begin position="75"/>
        <end position="84"/>
    </location>
</feature>
<dbReference type="AlphaFoldDB" id="A0A8B6DCI5"/>
<organism evidence="9 10">
    <name type="scientific">Mytilus galloprovincialis</name>
    <name type="common">Mediterranean mussel</name>
    <dbReference type="NCBI Taxonomy" id="29158"/>
    <lineage>
        <taxon>Eukaryota</taxon>
        <taxon>Metazoa</taxon>
        <taxon>Spiralia</taxon>
        <taxon>Lophotrochozoa</taxon>
        <taxon>Mollusca</taxon>
        <taxon>Bivalvia</taxon>
        <taxon>Autobranchia</taxon>
        <taxon>Pteriomorphia</taxon>
        <taxon>Mytilida</taxon>
        <taxon>Mytiloidea</taxon>
        <taxon>Mytilidae</taxon>
        <taxon>Mytilinae</taxon>
        <taxon>Mytilus</taxon>
    </lineage>
</organism>
<feature type="transmembrane region" description="Helical" evidence="8">
    <location>
        <begin position="264"/>
        <end position="288"/>
    </location>
</feature>
<dbReference type="PANTHER" id="PTHR11616">
    <property type="entry name" value="SODIUM/CHLORIDE DEPENDENT TRANSPORTER"/>
    <property type="match status" value="1"/>
</dbReference>
<dbReference type="GO" id="GO:0089718">
    <property type="term" value="P:amino acid import across plasma membrane"/>
    <property type="evidence" value="ECO:0007669"/>
    <property type="project" value="TreeGrafter"/>
</dbReference>
<dbReference type="PRINTS" id="PR00176">
    <property type="entry name" value="NANEUSMPORT"/>
</dbReference>
<feature type="transmembrane region" description="Helical" evidence="8">
    <location>
        <begin position="191"/>
        <end position="215"/>
    </location>
</feature>
<feature type="binding site" evidence="6">
    <location>
        <position position="338"/>
    </location>
    <ligand>
        <name>Na(+)</name>
        <dbReference type="ChEBI" id="CHEBI:29101"/>
        <label>1</label>
    </ligand>
</feature>
<dbReference type="SUPFAM" id="SSF161070">
    <property type="entry name" value="SNF-like"/>
    <property type="match status" value="1"/>
</dbReference>
<dbReference type="OrthoDB" id="6155318at2759"/>
<feature type="transmembrane region" description="Helical" evidence="8">
    <location>
        <begin position="326"/>
        <end position="348"/>
    </location>
</feature>
<dbReference type="EMBL" id="UYJE01003202">
    <property type="protein sequence ID" value="VDI17270.1"/>
    <property type="molecule type" value="Genomic_DNA"/>
</dbReference>
<keyword evidence="5 8" id="KW-0472">Membrane</keyword>
<dbReference type="Pfam" id="PF00209">
    <property type="entry name" value="SNF"/>
    <property type="match status" value="1"/>
</dbReference>
<keyword evidence="2" id="KW-0813">Transport</keyword>
<protein>
    <submittedName>
        <fullName evidence="9">Uncharacterized protein</fullName>
    </submittedName>
</protein>
<evidence type="ECO:0000256" key="8">
    <source>
        <dbReference type="SAM" id="Phobius"/>
    </source>
</evidence>
<sequence>MIIGALPMYFIEFSVAQYSGRSAISLWEISPLFKGTGYGMVILTVIISVYFNVTMAWILYYLYNSFTSVLPWSTCNNHWNTKQCYALGGSNLSLGNETANNFSNLHGLFNVTMSYSNLNGNITGTHLISNKTILEEKLTASEEFWRYNVLQISSGIDNMGHIHLGLLICLAIAWLLLLSAFVVYVTVTFPYIILLVLLIRAVMLPGASEGLKFYLIPKWDKLLSTQLWGEAALQIFFTSGVGWGTMITYASFNKFHHNIYRDSLIVPLMNSGTSLFAGFVTFSVLGFMAHEKGVSVEKVVTQGPGLTFVTYPEAISRLPLFPLWAVLFYLMLLTVAIDSQLMLAFNILTVTPVSYKAFTYPSWAVGTGWIIGLISLIPIPVCFAMSLCRSEGTLKQRLKEKIKASPKWRPQLDAFKSPLDSVTLLQKKELEHTI</sequence>
<keyword evidence="3 8" id="KW-0812">Transmembrane</keyword>
<evidence type="ECO:0000256" key="6">
    <source>
        <dbReference type="PIRSR" id="PIRSR600175-1"/>
    </source>
</evidence>
<keyword evidence="10" id="KW-1185">Reference proteome</keyword>
<keyword evidence="6" id="KW-0479">Metal-binding</keyword>
<accession>A0A8B6DCI5</accession>
<dbReference type="Proteomes" id="UP000596742">
    <property type="component" value="Unassembled WGS sequence"/>
</dbReference>
<dbReference type="PROSITE" id="PS50267">
    <property type="entry name" value="NA_NEUROTRAN_SYMP_3"/>
    <property type="match status" value="1"/>
</dbReference>
<feature type="transmembrane region" description="Helical" evidence="8">
    <location>
        <begin position="227"/>
        <end position="252"/>
    </location>
</feature>
<evidence type="ECO:0000256" key="7">
    <source>
        <dbReference type="PIRSR" id="PIRSR600175-2"/>
    </source>
</evidence>
<dbReference type="PANTHER" id="PTHR11616:SF241">
    <property type="entry name" value="SODIUM- AND CHLORIDE-DEPENDENT GLYCINE TRANSPORTER 2"/>
    <property type="match status" value="1"/>
</dbReference>
<dbReference type="GO" id="GO:0046872">
    <property type="term" value="F:metal ion binding"/>
    <property type="evidence" value="ECO:0007669"/>
    <property type="project" value="UniProtKB-KW"/>
</dbReference>
<comment type="subcellular location">
    <subcellularLocation>
        <location evidence="1">Membrane</location>
        <topology evidence="1">Multi-pass membrane protein</topology>
    </subcellularLocation>
</comment>
<feature type="binding site" evidence="6">
    <location>
        <position position="270"/>
    </location>
    <ligand>
        <name>Na(+)</name>
        <dbReference type="ChEBI" id="CHEBI:29101"/>
        <label>1</label>
    </ligand>
</feature>
<comment type="caution">
    <text evidence="9">The sequence shown here is derived from an EMBL/GenBank/DDBJ whole genome shotgun (WGS) entry which is preliminary data.</text>
</comment>
<evidence type="ECO:0000313" key="9">
    <source>
        <dbReference type="EMBL" id="VDI17270.1"/>
    </source>
</evidence>
<proteinExistence type="predicted"/>
<reference evidence="9" key="1">
    <citation type="submission" date="2018-11" db="EMBL/GenBank/DDBJ databases">
        <authorList>
            <person name="Alioto T."/>
            <person name="Alioto T."/>
        </authorList>
    </citation>
    <scope>NUCLEOTIDE SEQUENCE</scope>
</reference>
<evidence type="ECO:0000256" key="5">
    <source>
        <dbReference type="ARBA" id="ARBA00023136"/>
    </source>
</evidence>
<keyword evidence="6" id="KW-0915">Sodium</keyword>
<feature type="binding site" evidence="6">
    <location>
        <position position="339"/>
    </location>
    <ligand>
        <name>Na(+)</name>
        <dbReference type="ChEBI" id="CHEBI:29101"/>
        <label>1</label>
    </ligand>
</feature>
<evidence type="ECO:0000256" key="1">
    <source>
        <dbReference type="ARBA" id="ARBA00004141"/>
    </source>
</evidence>
<dbReference type="GO" id="GO:0005283">
    <property type="term" value="F:amino acid:sodium symporter activity"/>
    <property type="evidence" value="ECO:0007669"/>
    <property type="project" value="TreeGrafter"/>
</dbReference>
<feature type="transmembrane region" description="Helical" evidence="8">
    <location>
        <begin position="37"/>
        <end position="63"/>
    </location>
</feature>
<dbReference type="InterPro" id="IPR000175">
    <property type="entry name" value="Na/ntran_symport"/>
</dbReference>
<keyword evidence="4 8" id="KW-1133">Transmembrane helix</keyword>
<dbReference type="InterPro" id="IPR037272">
    <property type="entry name" value="SNS_sf"/>
</dbReference>
<evidence type="ECO:0000256" key="3">
    <source>
        <dbReference type="ARBA" id="ARBA00022692"/>
    </source>
</evidence>
<evidence type="ECO:0000256" key="2">
    <source>
        <dbReference type="ARBA" id="ARBA00022448"/>
    </source>
</evidence>
<dbReference type="GO" id="GO:0005886">
    <property type="term" value="C:plasma membrane"/>
    <property type="evidence" value="ECO:0007669"/>
    <property type="project" value="TreeGrafter"/>
</dbReference>
<dbReference type="PROSITE" id="PS00754">
    <property type="entry name" value="NA_NEUROTRAN_SYMP_2"/>
    <property type="match status" value="1"/>
</dbReference>
<feature type="transmembrane region" description="Helical" evidence="8">
    <location>
        <begin position="164"/>
        <end position="185"/>
    </location>
</feature>
<feature type="transmembrane region" description="Helical" evidence="8">
    <location>
        <begin position="368"/>
        <end position="388"/>
    </location>
</feature>
<gene>
    <name evidence="9" type="ORF">MGAL_10B078562</name>
</gene>